<evidence type="ECO:0000256" key="1">
    <source>
        <dbReference type="SAM" id="MobiDB-lite"/>
    </source>
</evidence>
<feature type="compositionally biased region" description="Basic and acidic residues" evidence="1">
    <location>
        <begin position="48"/>
        <end position="64"/>
    </location>
</feature>
<keyword evidence="3" id="KW-0614">Plasmid</keyword>
<reference evidence="3" key="1">
    <citation type="submission" date="2022-04" db="EMBL/GenBank/DDBJ databases">
        <title>Hymenobacter sp. isolated from the air.</title>
        <authorList>
            <person name="Won M."/>
            <person name="Lee C.-M."/>
            <person name="Woen H.-Y."/>
            <person name="Kwon S.-W."/>
        </authorList>
    </citation>
    <scope>NUCLEOTIDE SEQUENCE</scope>
    <source>
        <strain evidence="3">5420S-77</strain>
        <plasmid evidence="3">unnamed5</plasmid>
    </source>
</reference>
<dbReference type="Pfam" id="PF12508">
    <property type="entry name" value="Transposon_TraM"/>
    <property type="match status" value="1"/>
</dbReference>
<gene>
    <name evidence="3" type="primary">traM</name>
    <name evidence="3" type="ORF">MUN86_28425</name>
</gene>
<sequence>MQPEQPSQRFDPNQDPNVTAVQSRMQRLQQQQQEPEPSPYSGRSYASSRRDDDQERAYEPARSAKDVELEQTIKELDVLRQQYEKRLLALNSPATTTPAAAPAPAAKSTATAKPKGMSVVTEVQPTVVTRLGSQATMGTPVVVVNSGNAFHGLGESTTGQLNAVPAVIHEDVVVTQGSTVKMRLLSDVQLEGRLIPRNSFLYGTCQISGNRLTIEATSVQYQNSVLPLSLKAYDMDGGEGLNIPGSLNRDAAKQGLASGTSSADLLTMSPSLGAQAAGIALQTGKALAGKKIKLVKIHLKANYNLLLKS</sequence>
<dbReference type="InterPro" id="IPR055407">
    <property type="entry name" value="TraM_C"/>
</dbReference>
<feature type="compositionally biased region" description="Low complexity" evidence="1">
    <location>
        <begin position="22"/>
        <end position="35"/>
    </location>
</feature>
<dbReference type="Proteomes" id="UP000830401">
    <property type="component" value="Plasmid unnamed5"/>
</dbReference>
<dbReference type="InterPro" id="IPR022187">
    <property type="entry name" value="Conjug_transposon_TraM"/>
</dbReference>
<evidence type="ECO:0000313" key="4">
    <source>
        <dbReference type="Proteomes" id="UP000830401"/>
    </source>
</evidence>
<feature type="compositionally biased region" description="Polar residues" evidence="1">
    <location>
        <begin position="1"/>
        <end position="21"/>
    </location>
</feature>
<protein>
    <submittedName>
        <fullName evidence="3">Conjugative transposon protein TraM</fullName>
    </submittedName>
</protein>
<geneLocation type="plasmid" evidence="3 4">
    <name>unnamed5</name>
</geneLocation>
<keyword evidence="4" id="KW-1185">Reference proteome</keyword>
<organism evidence="3 4">
    <name type="scientific">Hymenobacter volaticus</name>
    <dbReference type="NCBI Taxonomy" id="2932254"/>
    <lineage>
        <taxon>Bacteria</taxon>
        <taxon>Pseudomonadati</taxon>
        <taxon>Bacteroidota</taxon>
        <taxon>Cytophagia</taxon>
        <taxon>Cytophagales</taxon>
        <taxon>Hymenobacteraceae</taxon>
        <taxon>Hymenobacter</taxon>
    </lineage>
</organism>
<dbReference type="RefSeq" id="WP_245127415.1">
    <property type="nucleotide sequence ID" value="NZ_CP095066.1"/>
</dbReference>
<feature type="region of interest" description="Disordered" evidence="1">
    <location>
        <begin position="1"/>
        <end position="64"/>
    </location>
</feature>
<accession>A0ABY4GF53</accession>
<evidence type="ECO:0000313" key="3">
    <source>
        <dbReference type="EMBL" id="UOQ69568.1"/>
    </source>
</evidence>
<proteinExistence type="predicted"/>
<dbReference type="EMBL" id="CP095066">
    <property type="protein sequence ID" value="UOQ69568.1"/>
    <property type="molecule type" value="Genomic_DNA"/>
</dbReference>
<name>A0ABY4GF53_9BACT</name>
<dbReference type="NCBIfam" id="TIGR03779">
    <property type="entry name" value="Bac_Flav_CT_M"/>
    <property type="match status" value="1"/>
</dbReference>
<evidence type="ECO:0000259" key="2">
    <source>
        <dbReference type="Pfam" id="PF12508"/>
    </source>
</evidence>
<feature type="domain" description="Conjugative transposon TraM C-terminal" evidence="2">
    <location>
        <begin position="164"/>
        <end position="308"/>
    </location>
</feature>